<gene>
    <name evidence="1" type="ORF">ECE50_011000</name>
</gene>
<keyword evidence="2" id="KW-1185">Reference proteome</keyword>
<dbReference type="Proteomes" id="UP000281028">
    <property type="component" value="Unassembled WGS sequence"/>
</dbReference>
<proteinExistence type="predicted"/>
<comment type="caution">
    <text evidence="1">The sequence shown here is derived from an EMBL/GenBank/DDBJ whole genome shotgun (WGS) entry which is preliminary data.</text>
</comment>
<evidence type="ECO:0000313" key="2">
    <source>
        <dbReference type="Proteomes" id="UP000281028"/>
    </source>
</evidence>
<dbReference type="AlphaFoldDB" id="A0A433WFH7"/>
<reference evidence="1" key="1">
    <citation type="submission" date="2020-05" db="EMBL/GenBank/DDBJ databases">
        <title>Chitinophaga laudate sp. nov., isolated from a tropical peat swamp.</title>
        <authorList>
            <person name="Goh C.B.S."/>
            <person name="Lee M.S."/>
            <person name="Parimannan S."/>
            <person name="Pasbakhsh P."/>
            <person name="Yule C.M."/>
            <person name="Rajandas H."/>
            <person name="Loke S."/>
            <person name="Croft L."/>
            <person name="Tan J.B.L."/>
        </authorList>
    </citation>
    <scope>NUCLEOTIDE SEQUENCE</scope>
    <source>
        <strain evidence="1">Mgbs1</strain>
    </source>
</reference>
<dbReference type="EMBL" id="RIAR02000001">
    <property type="protein sequence ID" value="NSL87361.1"/>
    <property type="molecule type" value="Genomic_DNA"/>
</dbReference>
<evidence type="ECO:0000313" key="1">
    <source>
        <dbReference type="EMBL" id="NSL87361.1"/>
    </source>
</evidence>
<dbReference type="OrthoDB" id="6181406at2"/>
<organism evidence="1 2">
    <name type="scientific">Chitinophaga solisilvae</name>
    <dbReference type="NCBI Taxonomy" id="1233460"/>
    <lineage>
        <taxon>Bacteria</taxon>
        <taxon>Pseudomonadati</taxon>
        <taxon>Bacteroidota</taxon>
        <taxon>Chitinophagia</taxon>
        <taxon>Chitinophagales</taxon>
        <taxon>Chitinophagaceae</taxon>
        <taxon>Chitinophaga</taxon>
    </lineage>
</organism>
<protein>
    <submittedName>
        <fullName evidence="1">Uncharacterized protein</fullName>
    </submittedName>
</protein>
<accession>A0A433WFH7</accession>
<sequence length="437" mass="49477">MAQAQTWEFRTADIRRSLWGILLLLAAFTGILTASFAVNLNLNWLMALMLITFLGGGLAISWWIWRSETVTLYHDRIISAIYGDIYLDDITKITRPLTTTHALKLHLGKRKIRWQLGKNSRSLISSTDAELAAFGNFTYALEQLLEKKQGNRTSRTTAAAIKPTATAEPENVVTQLKKANKGMGKQEWTVYLGLLLAALGLVRACGHSWFKRNDIRGMKTASEQMFVRRLQETNEAVAARWQKEGPAFLYTNDKDARIRLFPDMNFDNPLGMEAFMYVEANRGLEAFLTNKDSAALFIYVVAGDSSSRIMRPQRYAQRDSSARHFYFRAYDPQQRIRPAGIHPADTSGQDQWPVFNVSWEVEVKPGQSMYNAITESMPGMPVMVSQARLRPTFRLYMTGRTGGGMDAAGFREAVQGLNQLLKKHHVDTSLFVNRQFN</sequence>
<name>A0A433WFH7_9BACT</name>